<reference evidence="2" key="1">
    <citation type="submission" date="2016-01" db="EMBL/GenBank/DDBJ databases">
        <title>Draft genome of Chromobacterium sp. F49.</title>
        <authorList>
            <person name="Hong K.W."/>
        </authorList>
    </citation>
    <scope>NUCLEOTIDE SEQUENCE [LARGE SCALE GENOMIC DNA]</scope>
    <source>
        <strain evidence="2">CN3</strain>
    </source>
</reference>
<sequence>MPVISIIVEMQPLQPQRPMPDSSTGDVWDRGAAMCGLRALSRCWTAWNRSSLRIAGTLTSIHSSRGRASLVRLLRQP</sequence>
<dbReference type="EMBL" id="LQQO01000001">
    <property type="protein sequence ID" value="KZE18489.1"/>
    <property type="molecule type" value="Genomic_DNA"/>
</dbReference>
<proteinExistence type="predicted"/>
<dbReference type="Proteomes" id="UP000076609">
    <property type="component" value="Unassembled WGS sequence"/>
</dbReference>
<organism evidence="1 2">
    <name type="scientific">Sphingomonas hankookensis</name>
    <dbReference type="NCBI Taxonomy" id="563996"/>
    <lineage>
        <taxon>Bacteria</taxon>
        <taxon>Pseudomonadati</taxon>
        <taxon>Pseudomonadota</taxon>
        <taxon>Alphaproteobacteria</taxon>
        <taxon>Sphingomonadales</taxon>
        <taxon>Sphingomonadaceae</taxon>
        <taxon>Sphingomonas</taxon>
    </lineage>
</organism>
<accession>A0ABR5YFK8</accession>
<gene>
    <name evidence="1" type="ORF">AVT10_00015</name>
</gene>
<evidence type="ECO:0000313" key="1">
    <source>
        <dbReference type="EMBL" id="KZE18489.1"/>
    </source>
</evidence>
<keyword evidence="2" id="KW-1185">Reference proteome</keyword>
<name>A0ABR5YFK8_9SPHN</name>
<comment type="caution">
    <text evidence="1">The sequence shown here is derived from an EMBL/GenBank/DDBJ whole genome shotgun (WGS) entry which is preliminary data.</text>
</comment>
<protein>
    <submittedName>
        <fullName evidence="1">Uncharacterized protein</fullName>
    </submittedName>
</protein>
<evidence type="ECO:0000313" key="2">
    <source>
        <dbReference type="Proteomes" id="UP000076609"/>
    </source>
</evidence>